<dbReference type="EMBL" id="CAJVCH010389518">
    <property type="protein sequence ID" value="CAG7817240.1"/>
    <property type="molecule type" value="Genomic_DNA"/>
</dbReference>
<dbReference type="PANTHER" id="PTHR45418:SF5">
    <property type="entry name" value="BRCA2-INTERACTING PROTEIN-LIKE-RELATED"/>
    <property type="match status" value="1"/>
</dbReference>
<comment type="caution">
    <text evidence="3">The sequence shown here is derived from an EMBL/GenBank/DDBJ whole genome shotgun (WGS) entry which is preliminary data.</text>
</comment>
<proteinExistence type="predicted"/>
<dbReference type="PANTHER" id="PTHR45418">
    <property type="entry name" value="CANCER/TESTIS ANTIGEN 55"/>
    <property type="match status" value="1"/>
</dbReference>
<sequence>DHFQVSLWREQLQTELTWSAYAMKRIIQRHSEDFHYIEVPRRKAFYPSVFTGDRVRIRNPLNSEEMFEGPIRNIIFDDEDLARILVQLPKKFNQNYDGSPCVVQFIPGIASFARLHFAVKQTVQYRGPDWLFPASIALREPCIRYSEDEDVLQPAFQDKDMQGNSNGSVQTNKLKWYHHKLNEEQKNAIYFMEPSSRILVTLPTNAAADVITEHLVATELFIPKDLLVIKKVKSFLQAIQNSSAQL</sequence>
<evidence type="ECO:0000256" key="2">
    <source>
        <dbReference type="ARBA" id="ARBA00022490"/>
    </source>
</evidence>
<keyword evidence="4" id="KW-1185">Reference proteome</keyword>
<feature type="non-terminal residue" evidence="3">
    <location>
        <position position="1"/>
    </location>
</feature>
<dbReference type="Proteomes" id="UP000708208">
    <property type="component" value="Unassembled WGS sequence"/>
</dbReference>
<evidence type="ECO:0000256" key="1">
    <source>
        <dbReference type="ARBA" id="ARBA00004496"/>
    </source>
</evidence>
<gene>
    <name evidence="3" type="ORF">AFUS01_LOCUS27818</name>
</gene>
<name>A0A8J2PJ03_9HEXA</name>
<keyword evidence="2" id="KW-0963">Cytoplasm</keyword>
<organism evidence="3 4">
    <name type="scientific">Allacma fusca</name>
    <dbReference type="NCBI Taxonomy" id="39272"/>
    <lineage>
        <taxon>Eukaryota</taxon>
        <taxon>Metazoa</taxon>
        <taxon>Ecdysozoa</taxon>
        <taxon>Arthropoda</taxon>
        <taxon>Hexapoda</taxon>
        <taxon>Collembola</taxon>
        <taxon>Symphypleona</taxon>
        <taxon>Sminthuridae</taxon>
        <taxon>Allacma</taxon>
    </lineage>
</organism>
<comment type="subcellular location">
    <subcellularLocation>
        <location evidence="1">Cytoplasm</location>
    </subcellularLocation>
</comment>
<accession>A0A8J2PJ03</accession>
<dbReference type="OrthoDB" id="6513042at2759"/>
<dbReference type="GO" id="GO:0005737">
    <property type="term" value="C:cytoplasm"/>
    <property type="evidence" value="ECO:0007669"/>
    <property type="project" value="UniProtKB-SubCell"/>
</dbReference>
<evidence type="ECO:0000313" key="4">
    <source>
        <dbReference type="Proteomes" id="UP000708208"/>
    </source>
</evidence>
<dbReference type="AlphaFoldDB" id="A0A8J2PJ03"/>
<evidence type="ECO:0000313" key="3">
    <source>
        <dbReference type="EMBL" id="CAG7817240.1"/>
    </source>
</evidence>
<protein>
    <submittedName>
        <fullName evidence="3">Uncharacterized protein</fullName>
    </submittedName>
</protein>
<reference evidence="3" key="1">
    <citation type="submission" date="2021-06" db="EMBL/GenBank/DDBJ databases">
        <authorList>
            <person name="Hodson N. C."/>
            <person name="Mongue J. A."/>
            <person name="Jaron S. K."/>
        </authorList>
    </citation>
    <scope>NUCLEOTIDE SEQUENCE</scope>
</reference>